<comment type="subunit">
    <text evidence="2">Homodimer.</text>
</comment>
<dbReference type="PANTHER" id="PTHR33449:SF1">
    <property type="entry name" value="NUCLEOID-ASSOCIATED PROTEIN YBAB"/>
    <property type="match status" value="1"/>
</dbReference>
<dbReference type="GO" id="GO:0043590">
    <property type="term" value="C:bacterial nucleoid"/>
    <property type="evidence" value="ECO:0007669"/>
    <property type="project" value="UniProtKB-UniRule"/>
</dbReference>
<gene>
    <name evidence="4" type="ORF">DRP44_00680</name>
</gene>
<comment type="similarity">
    <text evidence="2">Belongs to the YbaB/EbfC family.</text>
</comment>
<evidence type="ECO:0000256" key="3">
    <source>
        <dbReference type="SAM" id="Coils"/>
    </source>
</evidence>
<evidence type="ECO:0000256" key="2">
    <source>
        <dbReference type="HAMAP-Rule" id="MF_00274"/>
    </source>
</evidence>
<dbReference type="PANTHER" id="PTHR33449">
    <property type="entry name" value="NUCLEOID-ASSOCIATED PROTEIN YBAB"/>
    <property type="match status" value="1"/>
</dbReference>
<dbReference type="GO" id="GO:0003677">
    <property type="term" value="F:DNA binding"/>
    <property type="evidence" value="ECO:0007669"/>
    <property type="project" value="UniProtKB-UniRule"/>
</dbReference>
<evidence type="ECO:0000313" key="5">
    <source>
        <dbReference type="Proteomes" id="UP000282321"/>
    </source>
</evidence>
<dbReference type="PIRSF" id="PIRSF004555">
    <property type="entry name" value="UCP004555"/>
    <property type="match status" value="1"/>
</dbReference>
<dbReference type="Pfam" id="PF02575">
    <property type="entry name" value="YbaB_DNA_bd"/>
    <property type="match status" value="1"/>
</dbReference>
<accession>A0A660SCZ8</accession>
<organism evidence="4 5">
    <name type="scientific">candidate division TA06 bacterium</name>
    <dbReference type="NCBI Taxonomy" id="2250710"/>
    <lineage>
        <taxon>Bacteria</taxon>
        <taxon>Bacteria division TA06</taxon>
    </lineage>
</organism>
<comment type="caution">
    <text evidence="4">The sequence shown here is derived from an EMBL/GenBank/DDBJ whole genome shotgun (WGS) entry which is preliminary data.</text>
</comment>
<dbReference type="HAMAP" id="MF_00274">
    <property type="entry name" value="DNA_YbaB_EbfC"/>
    <property type="match status" value="1"/>
</dbReference>
<dbReference type="SUPFAM" id="SSF82607">
    <property type="entry name" value="YbaB-like"/>
    <property type="match status" value="1"/>
</dbReference>
<feature type="coiled-coil region" evidence="3">
    <location>
        <begin position="2"/>
        <end position="29"/>
    </location>
</feature>
<evidence type="ECO:0000256" key="1">
    <source>
        <dbReference type="ARBA" id="ARBA00023125"/>
    </source>
</evidence>
<dbReference type="NCBIfam" id="TIGR00103">
    <property type="entry name" value="DNA_YbaB_EbfC"/>
    <property type="match status" value="1"/>
</dbReference>
<name>A0A660SCZ8_UNCT6</name>
<reference evidence="4 5" key="1">
    <citation type="submission" date="2018-06" db="EMBL/GenBank/DDBJ databases">
        <title>Extensive metabolic versatility and redundancy in microbially diverse, dynamic hydrothermal sediments.</title>
        <authorList>
            <person name="Dombrowski N."/>
            <person name="Teske A."/>
            <person name="Baker B.J."/>
        </authorList>
    </citation>
    <scope>NUCLEOTIDE SEQUENCE [LARGE SCALE GENOMIC DNA]</scope>
    <source>
        <strain evidence="4">B35_G9</strain>
    </source>
</reference>
<comment type="subcellular location">
    <subcellularLocation>
        <location evidence="2">Cytoplasm</location>
        <location evidence="2">Nucleoid</location>
    </subcellularLocation>
</comment>
<keyword evidence="2" id="KW-0963">Cytoplasm</keyword>
<dbReference type="InterPro" id="IPR036894">
    <property type="entry name" value="YbaB-like_sf"/>
</dbReference>
<sequence>MFDDIFKKAKEFKEKLDKMQQELENETFETIVGGGLIKIISNGKGDILSIDIDESLLSPDKKELLSGLIISGLQSSQEKVKHITEEKMKDLQINLPGFPFGYEHN</sequence>
<protein>
    <recommendedName>
        <fullName evidence="2">Nucleoid-associated protein DRP44_00680</fullName>
    </recommendedName>
</protein>
<dbReference type="InterPro" id="IPR004401">
    <property type="entry name" value="YbaB/EbfC"/>
</dbReference>
<proteinExistence type="inferred from homology"/>
<dbReference type="Proteomes" id="UP000282321">
    <property type="component" value="Unassembled WGS sequence"/>
</dbReference>
<evidence type="ECO:0000313" key="4">
    <source>
        <dbReference type="EMBL" id="RKX68056.1"/>
    </source>
</evidence>
<dbReference type="AlphaFoldDB" id="A0A660SCZ8"/>
<dbReference type="Gene3D" id="3.30.1310.10">
    <property type="entry name" value="Nucleoid-associated protein YbaB-like domain"/>
    <property type="match status" value="1"/>
</dbReference>
<dbReference type="EMBL" id="QNBC01000004">
    <property type="protein sequence ID" value="RKX68056.1"/>
    <property type="molecule type" value="Genomic_DNA"/>
</dbReference>
<keyword evidence="1 2" id="KW-0238">DNA-binding</keyword>
<keyword evidence="3" id="KW-0175">Coiled coil</keyword>
<comment type="function">
    <text evidence="2">Binds to DNA and alters its conformation. May be involved in regulation of gene expression, nucleoid organization and DNA protection.</text>
</comment>
<dbReference type="GO" id="GO:0005829">
    <property type="term" value="C:cytosol"/>
    <property type="evidence" value="ECO:0007669"/>
    <property type="project" value="TreeGrafter"/>
</dbReference>